<comment type="caution">
    <text evidence="5">The sequence shown here is derived from an EMBL/GenBank/DDBJ whole genome shotgun (WGS) entry which is preliminary data.</text>
</comment>
<dbReference type="PRINTS" id="PR00452">
    <property type="entry name" value="SH3DOMAIN"/>
</dbReference>
<accession>A0A9W9YJD8</accession>
<dbReference type="Proteomes" id="UP001163046">
    <property type="component" value="Unassembled WGS sequence"/>
</dbReference>
<dbReference type="OrthoDB" id="10255964at2759"/>
<evidence type="ECO:0000256" key="1">
    <source>
        <dbReference type="ARBA" id="ARBA00022443"/>
    </source>
</evidence>
<protein>
    <recommendedName>
        <fullName evidence="4">SH3 domain-containing protein</fullName>
    </recommendedName>
</protein>
<dbReference type="InterPro" id="IPR036028">
    <property type="entry name" value="SH3-like_dom_sf"/>
</dbReference>
<dbReference type="EMBL" id="MU827778">
    <property type="protein sequence ID" value="KAJ7340187.1"/>
    <property type="molecule type" value="Genomic_DNA"/>
</dbReference>
<dbReference type="InterPro" id="IPR043539">
    <property type="entry name" value="Grb2-like"/>
</dbReference>
<dbReference type="Pfam" id="PF00018">
    <property type="entry name" value="SH3_1"/>
    <property type="match status" value="1"/>
</dbReference>
<dbReference type="AlphaFoldDB" id="A0A9W9YJD8"/>
<dbReference type="SMART" id="SM00326">
    <property type="entry name" value="SH3"/>
    <property type="match status" value="1"/>
</dbReference>
<dbReference type="InterPro" id="IPR001452">
    <property type="entry name" value="SH3_domain"/>
</dbReference>
<proteinExistence type="predicted"/>
<name>A0A9W9YJD8_9CNID</name>
<evidence type="ECO:0000313" key="6">
    <source>
        <dbReference type="Proteomes" id="UP001163046"/>
    </source>
</evidence>
<sequence>MEASAKHDFVSTAEDELAFKKGSILKVIKTDDDKNWFTAEQEGRTGLIPANYIELKPHRSVHS</sequence>
<dbReference type="SUPFAM" id="SSF50044">
    <property type="entry name" value="SH3-domain"/>
    <property type="match status" value="1"/>
</dbReference>
<dbReference type="Gene3D" id="2.30.30.40">
    <property type="entry name" value="SH3 Domains"/>
    <property type="match status" value="1"/>
</dbReference>
<dbReference type="PROSITE" id="PS50002">
    <property type="entry name" value="SH3"/>
    <property type="match status" value="1"/>
</dbReference>
<evidence type="ECO:0000256" key="2">
    <source>
        <dbReference type="ARBA" id="ARBA00022999"/>
    </source>
</evidence>
<gene>
    <name evidence="5" type="ORF">OS493_002917</name>
</gene>
<evidence type="ECO:0000259" key="4">
    <source>
        <dbReference type="PROSITE" id="PS50002"/>
    </source>
</evidence>
<reference evidence="5" key="1">
    <citation type="submission" date="2023-01" db="EMBL/GenBank/DDBJ databases">
        <title>Genome assembly of the deep-sea coral Lophelia pertusa.</title>
        <authorList>
            <person name="Herrera S."/>
            <person name="Cordes E."/>
        </authorList>
    </citation>
    <scope>NUCLEOTIDE SEQUENCE</scope>
    <source>
        <strain evidence="5">USNM1676648</strain>
        <tissue evidence="5">Polyp</tissue>
    </source>
</reference>
<dbReference type="PANTHER" id="PTHR46037">
    <property type="entry name" value="PROTEIN ENHANCER OF SEVENLESS 2B"/>
    <property type="match status" value="1"/>
</dbReference>
<dbReference type="CDD" id="cd11804">
    <property type="entry name" value="SH3_GRB2_like_N"/>
    <property type="match status" value="1"/>
</dbReference>
<keyword evidence="2" id="KW-0727">SH2 domain</keyword>
<keyword evidence="6" id="KW-1185">Reference proteome</keyword>
<keyword evidence="1 3" id="KW-0728">SH3 domain</keyword>
<evidence type="ECO:0000313" key="5">
    <source>
        <dbReference type="EMBL" id="KAJ7340187.1"/>
    </source>
</evidence>
<evidence type="ECO:0000256" key="3">
    <source>
        <dbReference type="PROSITE-ProRule" id="PRU00192"/>
    </source>
</evidence>
<organism evidence="5 6">
    <name type="scientific">Desmophyllum pertusum</name>
    <dbReference type="NCBI Taxonomy" id="174260"/>
    <lineage>
        <taxon>Eukaryota</taxon>
        <taxon>Metazoa</taxon>
        <taxon>Cnidaria</taxon>
        <taxon>Anthozoa</taxon>
        <taxon>Hexacorallia</taxon>
        <taxon>Scleractinia</taxon>
        <taxon>Caryophylliina</taxon>
        <taxon>Caryophylliidae</taxon>
        <taxon>Desmophyllum</taxon>
    </lineage>
</organism>
<feature type="domain" description="SH3" evidence="4">
    <location>
        <begin position="1"/>
        <end position="58"/>
    </location>
</feature>